<accession>A0ABZ2FIS2</accession>
<keyword evidence="2" id="KW-0812">Transmembrane</keyword>
<keyword evidence="4" id="KW-1185">Reference proteome</keyword>
<keyword evidence="2" id="KW-0472">Membrane</keyword>
<proteinExistence type="predicted"/>
<dbReference type="RefSeq" id="WP_338539009.1">
    <property type="nucleotide sequence ID" value="NZ_CP104874.1"/>
</dbReference>
<feature type="region of interest" description="Disordered" evidence="1">
    <location>
        <begin position="1"/>
        <end position="54"/>
    </location>
</feature>
<evidence type="ECO:0000256" key="1">
    <source>
        <dbReference type="SAM" id="MobiDB-lite"/>
    </source>
</evidence>
<feature type="compositionally biased region" description="Basic and acidic residues" evidence="1">
    <location>
        <begin position="19"/>
        <end position="34"/>
    </location>
</feature>
<gene>
    <name evidence="3" type="ORF">N5P18_06000</name>
</gene>
<evidence type="ECO:0000256" key="2">
    <source>
        <dbReference type="SAM" id="Phobius"/>
    </source>
</evidence>
<name>A0ABZ2FIS2_9MICO</name>
<feature type="transmembrane region" description="Helical" evidence="2">
    <location>
        <begin position="57"/>
        <end position="77"/>
    </location>
</feature>
<evidence type="ECO:0000313" key="4">
    <source>
        <dbReference type="Proteomes" id="UP001381003"/>
    </source>
</evidence>
<dbReference type="EMBL" id="CP104874">
    <property type="protein sequence ID" value="WWF06425.1"/>
    <property type="molecule type" value="Genomic_DNA"/>
</dbReference>
<evidence type="ECO:0008006" key="5">
    <source>
        <dbReference type="Google" id="ProtNLM"/>
    </source>
</evidence>
<dbReference type="Proteomes" id="UP001381003">
    <property type="component" value="Chromosome"/>
</dbReference>
<keyword evidence="2" id="KW-1133">Transmembrane helix</keyword>
<protein>
    <recommendedName>
        <fullName evidence="5">Adhesin domain-containing protein</fullName>
    </recommendedName>
</protein>
<evidence type="ECO:0000313" key="3">
    <source>
        <dbReference type="EMBL" id="WWF06425.1"/>
    </source>
</evidence>
<organism evidence="3 4">
    <name type="scientific">Janibacter terrae</name>
    <dbReference type="NCBI Taxonomy" id="103817"/>
    <lineage>
        <taxon>Bacteria</taxon>
        <taxon>Bacillati</taxon>
        <taxon>Actinomycetota</taxon>
        <taxon>Actinomycetes</taxon>
        <taxon>Micrococcales</taxon>
        <taxon>Intrasporangiaceae</taxon>
        <taxon>Janibacter</taxon>
    </lineage>
</organism>
<feature type="compositionally biased region" description="Low complexity" evidence="1">
    <location>
        <begin position="37"/>
        <end position="47"/>
    </location>
</feature>
<feature type="compositionally biased region" description="Pro residues" evidence="1">
    <location>
        <begin position="7"/>
        <end position="16"/>
    </location>
</feature>
<reference evidence="3 4" key="1">
    <citation type="submission" date="2022-09" db="EMBL/GenBank/DDBJ databases">
        <title>Complete genome sequence of Janibacter terrae strain COS04-44, PCL-degrading bacteria isolated from oil spilled coast.</title>
        <authorList>
            <person name="Park H."/>
            <person name="Kim J.Y."/>
            <person name="An S.H."/>
            <person name="Lee C.M."/>
            <person name="Weon H.-Y."/>
        </authorList>
    </citation>
    <scope>NUCLEOTIDE SEQUENCE [LARGE SCALE GENOMIC DNA]</scope>
    <source>
        <strain evidence="3 4">COS04-44</strain>
    </source>
</reference>
<sequence length="285" mass="29916">MTSTPTTPLPPRPGEPTDPELRERYRDDAAEQRAQRRTAAGRAAAEAPPSRTPRGPILALAGLVSLVLVLLAGLSLVGPMLKQTETTEQELPAASAVRIEGDVGAIRVRAAEPGERPKVVMTSEWGLRRPTTTVRESDGTARLTSRCPSWGPGTVCSVDWLVVVPPASDLTIEHGVGDIQVEGLSGDVDVEAGVADVTIARSTGEDASIHLGVGAIDYEATEPPREVDLSVGVGEARVRVPDTVPYRVTTQGGASDITNTIGSDPTAERRIRVESGVGAIMIDPS</sequence>